<evidence type="ECO:0000313" key="4">
    <source>
        <dbReference type="Proteomes" id="UP000584867"/>
    </source>
</evidence>
<dbReference type="EMBL" id="JACHIO010000006">
    <property type="protein sequence ID" value="MBB5063531.1"/>
    <property type="molecule type" value="Genomic_DNA"/>
</dbReference>
<dbReference type="NCBIfam" id="TIGR04200">
    <property type="entry name" value="targ_of_XrtJ"/>
    <property type="match status" value="1"/>
</dbReference>
<accession>A0A7W7ZP02</accession>
<feature type="chain" id="PRO_5031399245" evidence="2">
    <location>
        <begin position="23"/>
        <end position="66"/>
    </location>
</feature>
<keyword evidence="1" id="KW-1133">Transmembrane helix</keyword>
<keyword evidence="2" id="KW-0732">Signal</keyword>
<feature type="signal peptide" evidence="2">
    <location>
        <begin position="1"/>
        <end position="22"/>
    </location>
</feature>
<organism evidence="3 4">
    <name type="scientific">Granulicella mallensis</name>
    <dbReference type="NCBI Taxonomy" id="940614"/>
    <lineage>
        <taxon>Bacteria</taxon>
        <taxon>Pseudomonadati</taxon>
        <taxon>Acidobacteriota</taxon>
        <taxon>Terriglobia</taxon>
        <taxon>Terriglobales</taxon>
        <taxon>Acidobacteriaceae</taxon>
        <taxon>Granulicella</taxon>
    </lineage>
</organism>
<evidence type="ECO:0000256" key="1">
    <source>
        <dbReference type="SAM" id="Phobius"/>
    </source>
</evidence>
<keyword evidence="1" id="KW-0812">Transmembrane</keyword>
<evidence type="ECO:0000313" key="3">
    <source>
        <dbReference type="EMBL" id="MBB5063531.1"/>
    </source>
</evidence>
<gene>
    <name evidence="3" type="ORF">HDF15_001873</name>
</gene>
<evidence type="ECO:0000256" key="2">
    <source>
        <dbReference type="SAM" id="SignalP"/>
    </source>
</evidence>
<sequence>MKKTFLFATIALAFMAAMPMHAQSVLTGCTDTPENPTLILAGLSGGAYAVSALRTRLRARRKSDQK</sequence>
<feature type="transmembrane region" description="Helical" evidence="1">
    <location>
        <begin position="37"/>
        <end position="57"/>
    </location>
</feature>
<reference evidence="3 4" key="1">
    <citation type="submission" date="2020-08" db="EMBL/GenBank/DDBJ databases">
        <title>Genomic Encyclopedia of Type Strains, Phase IV (KMG-V): Genome sequencing to study the core and pangenomes of soil and plant-associated prokaryotes.</title>
        <authorList>
            <person name="Whitman W."/>
        </authorList>
    </citation>
    <scope>NUCLEOTIDE SEQUENCE [LARGE SCALE GENOMIC DNA]</scope>
    <source>
        <strain evidence="3 4">X5P3</strain>
    </source>
</reference>
<protein>
    <submittedName>
        <fullName evidence="3">XrtJ-associated TM-motif-TM protein</fullName>
    </submittedName>
</protein>
<dbReference type="AlphaFoldDB" id="A0A7W7ZP02"/>
<dbReference type="InterPro" id="IPR026477">
    <property type="entry name" value="Targ_of_XrtJ"/>
</dbReference>
<comment type="caution">
    <text evidence="3">The sequence shown here is derived from an EMBL/GenBank/DDBJ whole genome shotgun (WGS) entry which is preliminary data.</text>
</comment>
<dbReference type="Proteomes" id="UP000584867">
    <property type="component" value="Unassembled WGS sequence"/>
</dbReference>
<proteinExistence type="predicted"/>
<keyword evidence="1" id="KW-0472">Membrane</keyword>
<dbReference type="RefSeq" id="WP_184254756.1">
    <property type="nucleotide sequence ID" value="NZ_JACHIO010000006.1"/>
</dbReference>
<name>A0A7W7ZP02_9BACT</name>
<dbReference type="PROSITE" id="PS51257">
    <property type="entry name" value="PROKAR_LIPOPROTEIN"/>
    <property type="match status" value="1"/>
</dbReference>